<dbReference type="SMART" id="SM00879">
    <property type="entry name" value="Brix"/>
    <property type="match status" value="1"/>
</dbReference>
<evidence type="ECO:0000313" key="5">
    <source>
        <dbReference type="Proteomes" id="UP000077115"/>
    </source>
</evidence>
<reference evidence="4 5" key="2">
    <citation type="submission" date="2016-05" db="EMBL/GenBank/DDBJ databases">
        <title>Lineage-specific infection strategies underlie the spectrum of fungal disease in amphibians.</title>
        <authorList>
            <person name="Cuomo C.A."/>
            <person name="Farrer R.A."/>
            <person name="James T."/>
            <person name="Longcore J."/>
            <person name="Birren B."/>
        </authorList>
    </citation>
    <scope>NUCLEOTIDE SEQUENCE [LARGE SCALE GENOMIC DNA]</scope>
    <source>
        <strain evidence="4 5">JEL423</strain>
    </source>
</reference>
<feature type="domain" description="Brix" evidence="3">
    <location>
        <begin position="267"/>
        <end position="530"/>
    </location>
</feature>
<feature type="compositionally biased region" description="Acidic residues" evidence="1">
    <location>
        <begin position="617"/>
        <end position="635"/>
    </location>
</feature>
<dbReference type="InterPro" id="IPR045112">
    <property type="entry name" value="PPAN-like"/>
</dbReference>
<dbReference type="SUPFAM" id="SSF52954">
    <property type="entry name" value="Class II aaRS ABD-related"/>
    <property type="match status" value="1"/>
</dbReference>
<keyword evidence="2" id="KW-0472">Membrane</keyword>
<dbReference type="GO" id="GO:0019843">
    <property type="term" value="F:rRNA binding"/>
    <property type="evidence" value="ECO:0007669"/>
    <property type="project" value="InterPro"/>
</dbReference>
<reference evidence="4 5" key="1">
    <citation type="submission" date="2006-10" db="EMBL/GenBank/DDBJ databases">
        <title>The Genome Sequence of Batrachochytrium dendrobatidis JEL423.</title>
        <authorList>
            <consortium name="The Broad Institute Genome Sequencing Platform"/>
            <person name="Birren B."/>
            <person name="Lander E."/>
            <person name="Galagan J."/>
            <person name="Cuomo C."/>
            <person name="Devon K."/>
            <person name="Jaffe D."/>
            <person name="Butler J."/>
            <person name="Alvarez P."/>
            <person name="Gnerre S."/>
            <person name="Grabherr M."/>
            <person name="Kleber M."/>
            <person name="Mauceli E."/>
            <person name="Brockman W."/>
            <person name="Young S."/>
            <person name="LaButti K."/>
            <person name="Sykes S."/>
            <person name="DeCaprio D."/>
            <person name="Crawford M."/>
            <person name="Koehrsen M."/>
            <person name="Engels R."/>
            <person name="Montgomery P."/>
            <person name="Pearson M."/>
            <person name="Howarth C."/>
            <person name="Larson L."/>
            <person name="White J."/>
            <person name="O'Leary S."/>
            <person name="Kodira C."/>
            <person name="Zeng Q."/>
            <person name="Yandava C."/>
            <person name="Alvarado L."/>
            <person name="Longcore J."/>
            <person name="James T."/>
        </authorList>
    </citation>
    <scope>NUCLEOTIDE SEQUENCE [LARGE SCALE GENOMIC DNA]</scope>
    <source>
        <strain evidence="4 5">JEL423</strain>
    </source>
</reference>
<dbReference type="AlphaFoldDB" id="A0A177WV66"/>
<dbReference type="OrthoDB" id="10261452at2759"/>
<dbReference type="InterPro" id="IPR007109">
    <property type="entry name" value="Brix"/>
</dbReference>
<evidence type="ECO:0000256" key="2">
    <source>
        <dbReference type="SAM" id="Phobius"/>
    </source>
</evidence>
<feature type="transmembrane region" description="Helical" evidence="2">
    <location>
        <begin position="110"/>
        <end position="133"/>
    </location>
</feature>
<keyword evidence="2" id="KW-0812">Transmembrane</keyword>
<dbReference type="STRING" id="403673.A0A177WV66"/>
<protein>
    <recommendedName>
        <fullName evidence="3">Brix domain-containing protein</fullName>
    </recommendedName>
</protein>
<proteinExistence type="predicted"/>
<dbReference type="EMBL" id="DS022311">
    <property type="protein sequence ID" value="OAJ43959.1"/>
    <property type="molecule type" value="Genomic_DNA"/>
</dbReference>
<dbReference type="Proteomes" id="UP000077115">
    <property type="component" value="Unassembled WGS sequence"/>
</dbReference>
<dbReference type="PANTHER" id="PTHR12661:SF5">
    <property type="entry name" value="SUPPRESSOR OF SWI4 1 HOMOLOG"/>
    <property type="match status" value="1"/>
</dbReference>
<dbReference type="GO" id="GO:0000027">
    <property type="term" value="P:ribosomal large subunit assembly"/>
    <property type="evidence" value="ECO:0007669"/>
    <property type="project" value="TreeGrafter"/>
</dbReference>
<feature type="compositionally biased region" description="Acidic residues" evidence="1">
    <location>
        <begin position="590"/>
        <end position="611"/>
    </location>
</feature>
<dbReference type="PANTHER" id="PTHR12661">
    <property type="entry name" value="PETER PAN-RELATED"/>
    <property type="match status" value="1"/>
</dbReference>
<feature type="transmembrane region" description="Helical" evidence="2">
    <location>
        <begin position="35"/>
        <end position="56"/>
    </location>
</feature>
<dbReference type="eggNOG" id="KOG2963">
    <property type="taxonomic scope" value="Eukaryota"/>
</dbReference>
<evidence type="ECO:0000313" key="4">
    <source>
        <dbReference type="EMBL" id="OAJ43959.1"/>
    </source>
</evidence>
<sequence length="635" mass="70917">MSIINGLQLLASVMNLAYTLFMAITFSAIHIDCHAYAVVITIIYAIFQVLSIGLIITRSTVLIAMTTTGLVIRYTLYFLAVGLTVLGSSSTFWTVTWINADGTCAASFPLILGSISGIGLVCIYCIMLLSFLIPIRKHIVKLSTVGGTQYQLKRLESTTLRISLKISLAILCYLITGILSFSQVINSHFRVYQVSQTYYCLIAATWACIPSTPSPNTSKSNPESGLAFFFSTQSKSDFALKVQLQWVQEEQKKKRTHVPIQDITNTPKSFVIKSGEVGQSLGRLVRDVRRTMEPNTATRLKESRGNRIKDFVHVASQLSVTHMLIFSRSKTGEPNLRIGRIPRGPTLSFHISSYSLSKDVVSSQPSSKSFGVEFSKSPLVVLNNFAGDAKHIKLISTMVQNMFPAIRVQQMKISDARRVVIFNLNSETGRVEFRHYKIIVKTTGISKSVKTLIHTNVPDLKGYKDISDYVIRGAFSTESDVEDATESTVTLPDNYQPKDSIKASQRAIKLIELGPRMELELVKIQGGLCAGEIIHHSFVKKTSEEIKKLEEAMEIRNKEKEQRRAQQAKNVQAKQTAKKAMKSAGNGESNDQDTDQDDDMEDQDDDMEDQDDVHMDDADDEEDEFEHDMDSDEEE</sequence>
<feature type="compositionally biased region" description="Polar residues" evidence="1">
    <location>
        <begin position="565"/>
        <end position="575"/>
    </location>
</feature>
<dbReference type="VEuPathDB" id="FungiDB:BDEG_27270"/>
<dbReference type="Pfam" id="PF04427">
    <property type="entry name" value="Brix"/>
    <property type="match status" value="1"/>
</dbReference>
<feature type="region of interest" description="Disordered" evidence="1">
    <location>
        <begin position="557"/>
        <end position="635"/>
    </location>
</feature>
<evidence type="ECO:0000256" key="1">
    <source>
        <dbReference type="SAM" id="MobiDB-lite"/>
    </source>
</evidence>
<gene>
    <name evidence="4" type="ORF">BDEG_27270</name>
</gene>
<organism evidence="4 5">
    <name type="scientific">Batrachochytrium dendrobatidis (strain JEL423)</name>
    <dbReference type="NCBI Taxonomy" id="403673"/>
    <lineage>
        <taxon>Eukaryota</taxon>
        <taxon>Fungi</taxon>
        <taxon>Fungi incertae sedis</taxon>
        <taxon>Chytridiomycota</taxon>
        <taxon>Chytridiomycota incertae sedis</taxon>
        <taxon>Chytridiomycetes</taxon>
        <taxon>Rhizophydiales</taxon>
        <taxon>Rhizophydiales incertae sedis</taxon>
        <taxon>Batrachochytrium</taxon>
    </lineage>
</organism>
<name>A0A177WV66_BATDL</name>
<keyword evidence="2" id="KW-1133">Transmembrane helix</keyword>
<accession>A0A177WV66</accession>
<feature type="transmembrane region" description="Helical" evidence="2">
    <location>
        <begin position="162"/>
        <end position="181"/>
    </location>
</feature>
<feature type="transmembrane region" description="Helical" evidence="2">
    <location>
        <begin position="7"/>
        <end position="29"/>
    </location>
</feature>
<dbReference type="PROSITE" id="PS50833">
    <property type="entry name" value="BRIX"/>
    <property type="match status" value="1"/>
</dbReference>
<dbReference type="GO" id="GO:0006364">
    <property type="term" value="P:rRNA processing"/>
    <property type="evidence" value="ECO:0007669"/>
    <property type="project" value="InterPro"/>
</dbReference>
<dbReference type="GO" id="GO:0030687">
    <property type="term" value="C:preribosome, large subunit precursor"/>
    <property type="evidence" value="ECO:0007669"/>
    <property type="project" value="TreeGrafter"/>
</dbReference>
<evidence type="ECO:0000259" key="3">
    <source>
        <dbReference type="PROSITE" id="PS50833"/>
    </source>
</evidence>
<feature type="transmembrane region" description="Helical" evidence="2">
    <location>
        <begin position="76"/>
        <end position="98"/>
    </location>
</feature>